<feature type="domain" description="AMP-dependent synthetase/ligase" evidence="6">
    <location>
        <begin position="53"/>
        <end position="430"/>
    </location>
</feature>
<dbReference type="GO" id="GO:0005524">
    <property type="term" value="F:ATP binding"/>
    <property type="evidence" value="ECO:0007669"/>
    <property type="project" value="UniProtKB-KW"/>
</dbReference>
<dbReference type="Gene3D" id="3.30.300.30">
    <property type="match status" value="1"/>
</dbReference>
<dbReference type="InterPro" id="IPR042099">
    <property type="entry name" value="ANL_N_sf"/>
</dbReference>
<dbReference type="InterPro" id="IPR025110">
    <property type="entry name" value="AMP-bd_C"/>
</dbReference>
<dbReference type="PANTHER" id="PTHR24095">
    <property type="entry name" value="ACETYL-COENZYME A SYNTHETASE"/>
    <property type="match status" value="1"/>
</dbReference>
<evidence type="ECO:0000256" key="5">
    <source>
        <dbReference type="ARBA" id="ARBA00022990"/>
    </source>
</evidence>
<proteinExistence type="predicted"/>
<keyword evidence="3" id="KW-0547">Nucleotide-binding</keyword>
<dbReference type="Proteomes" id="UP000326903">
    <property type="component" value="Unassembled WGS sequence"/>
</dbReference>
<dbReference type="PANTHER" id="PTHR24095:SF14">
    <property type="entry name" value="ACETYL-COENZYME A SYNTHETASE 1"/>
    <property type="match status" value="1"/>
</dbReference>
<dbReference type="Pfam" id="PF00501">
    <property type="entry name" value="AMP-binding"/>
    <property type="match status" value="1"/>
</dbReference>
<reference evidence="8 9" key="1">
    <citation type="submission" date="2019-09" db="EMBL/GenBank/DDBJ databases">
        <title>Draft genome sequence of Ginsengibacter sp. BR5-29.</title>
        <authorList>
            <person name="Im W.-T."/>
        </authorList>
    </citation>
    <scope>NUCLEOTIDE SEQUENCE [LARGE SCALE GENOMIC DNA]</scope>
    <source>
        <strain evidence="8 9">BR5-29</strain>
    </source>
</reference>
<name>A0A5J5IFN0_9BACT</name>
<evidence type="ECO:0000256" key="1">
    <source>
        <dbReference type="ARBA" id="ARBA00013275"/>
    </source>
</evidence>
<feature type="domain" description="AMP-binding enzyme C-terminal" evidence="7">
    <location>
        <begin position="480"/>
        <end position="558"/>
    </location>
</feature>
<dbReference type="InterPro" id="IPR000873">
    <property type="entry name" value="AMP-dep_synth/lig_dom"/>
</dbReference>
<dbReference type="InterPro" id="IPR045851">
    <property type="entry name" value="AMP-bd_C_sf"/>
</dbReference>
<dbReference type="NCBIfam" id="NF003313">
    <property type="entry name" value="PRK04319.1"/>
    <property type="match status" value="1"/>
</dbReference>
<organism evidence="8 9">
    <name type="scientific">Ginsengibacter hankyongi</name>
    <dbReference type="NCBI Taxonomy" id="2607284"/>
    <lineage>
        <taxon>Bacteria</taxon>
        <taxon>Pseudomonadati</taxon>
        <taxon>Bacteroidota</taxon>
        <taxon>Chitinophagia</taxon>
        <taxon>Chitinophagales</taxon>
        <taxon>Chitinophagaceae</taxon>
        <taxon>Ginsengibacter</taxon>
    </lineage>
</organism>
<evidence type="ECO:0000313" key="8">
    <source>
        <dbReference type="EMBL" id="KAA9035658.1"/>
    </source>
</evidence>
<dbReference type="RefSeq" id="WP_150416814.1">
    <property type="nucleotide sequence ID" value="NZ_VYQF01000011.1"/>
</dbReference>
<evidence type="ECO:0000259" key="6">
    <source>
        <dbReference type="Pfam" id="PF00501"/>
    </source>
</evidence>
<comment type="caution">
    <text evidence="8">The sequence shown here is derived from an EMBL/GenBank/DDBJ whole genome shotgun (WGS) entry which is preliminary data.</text>
</comment>
<keyword evidence="9" id="KW-1185">Reference proteome</keyword>
<dbReference type="Pfam" id="PF13193">
    <property type="entry name" value="AMP-binding_C"/>
    <property type="match status" value="1"/>
</dbReference>
<keyword evidence="5" id="KW-0007">Acetylation</keyword>
<gene>
    <name evidence="8" type="primary">acsA</name>
    <name evidence="8" type="ORF">FW778_20760</name>
</gene>
<evidence type="ECO:0000256" key="3">
    <source>
        <dbReference type="ARBA" id="ARBA00022741"/>
    </source>
</evidence>
<dbReference type="EMBL" id="VYQF01000011">
    <property type="protein sequence ID" value="KAA9035658.1"/>
    <property type="molecule type" value="Genomic_DNA"/>
</dbReference>
<protein>
    <recommendedName>
        <fullName evidence="1">acetate--CoA ligase</fullName>
        <ecNumber evidence="1">6.2.1.1</ecNumber>
    </recommendedName>
</protein>
<dbReference type="SUPFAM" id="SSF56801">
    <property type="entry name" value="Acetyl-CoA synthetase-like"/>
    <property type="match status" value="1"/>
</dbReference>
<dbReference type="GO" id="GO:0003987">
    <property type="term" value="F:acetate-CoA ligase activity"/>
    <property type="evidence" value="ECO:0007669"/>
    <property type="project" value="UniProtKB-EC"/>
</dbReference>
<dbReference type="AlphaFoldDB" id="A0A5J5IFN0"/>
<evidence type="ECO:0000313" key="9">
    <source>
        <dbReference type="Proteomes" id="UP000326903"/>
    </source>
</evidence>
<dbReference type="InterPro" id="IPR020845">
    <property type="entry name" value="AMP-binding_CS"/>
</dbReference>
<evidence type="ECO:0000256" key="4">
    <source>
        <dbReference type="ARBA" id="ARBA00022840"/>
    </source>
</evidence>
<keyword evidence="2 8" id="KW-0436">Ligase</keyword>
<keyword evidence="4" id="KW-0067">ATP-binding</keyword>
<dbReference type="Gene3D" id="3.40.50.12780">
    <property type="entry name" value="N-terminal domain of ligase-like"/>
    <property type="match status" value="1"/>
</dbReference>
<evidence type="ECO:0000256" key="2">
    <source>
        <dbReference type="ARBA" id="ARBA00022598"/>
    </source>
</evidence>
<dbReference type="PROSITE" id="PS00455">
    <property type="entry name" value="AMP_BINDING"/>
    <property type="match status" value="1"/>
</dbReference>
<evidence type="ECO:0000259" key="7">
    <source>
        <dbReference type="Pfam" id="PF13193"/>
    </source>
</evidence>
<dbReference type="GO" id="GO:0006085">
    <property type="term" value="P:acetyl-CoA biosynthetic process"/>
    <property type="evidence" value="ECO:0007669"/>
    <property type="project" value="TreeGrafter"/>
</dbReference>
<sequence>MQNRSGITLSPGVVPNLKDYEVFRHSFTWQDEQKFLDGLPEQKGFNIAYEALERHAKGKLKDTVALRWILKDKTFKDFTYYDIHKLSSRFANVLTSLGIKKGERVFALTGRIPELYIAALGTLKKTAVFCPLFSVFGPEPIFQRLSKGDAKVLVTTKELFEKKVKQLLDRLPMLQFILLTDEELHVNDKVLSLPRLLEEAYDEFFIPPTDPEDPALLHFTSGTTGIPKGALHVHGAVLMHYITGKYVLDFHEGDIFWCTADPGWVTGTSYGIIAPLVNGITNVVDAEEFDAVRWYSILEDQKVNVWYTAPTAIRRLMRMDIQPKEKYNLEHLRLICSVGEPLHAEAVLWGEKTFGMPILDNWWQTETGGIMIANYLSMKVKPGSMGKPLPGVEAAIAEVTDTEIEIITEPNKQGHLILKKGWPSMFRSYLHDEERYKKSFRGDWYLTGDLAKKDKDGYYWFVGRADDIIKSSGHMVGPFEVENIVMEHPAVAEAAVIGKPEPIIGELVKAFIVLKKGFTADEKMQLDIIGYARKKLGAAVAPKEIAFVNELPKTKSGKILRRLLKARELGLPEGDISTLEQTP</sequence>
<dbReference type="EC" id="6.2.1.1" evidence="1"/>
<dbReference type="GO" id="GO:0005829">
    <property type="term" value="C:cytosol"/>
    <property type="evidence" value="ECO:0007669"/>
    <property type="project" value="TreeGrafter"/>
</dbReference>
<accession>A0A5J5IFN0</accession>